<evidence type="ECO:0000313" key="3">
    <source>
        <dbReference type="EMBL" id="WCO02694.1"/>
    </source>
</evidence>
<dbReference type="RefSeq" id="WP_249995460.1">
    <property type="nucleotide sequence ID" value="NZ_CP116221.1"/>
</dbReference>
<reference evidence="3 4" key="1">
    <citation type="submission" date="2023-01" db="EMBL/GenBank/DDBJ databases">
        <title>Psychroserpens ponticola sp. nov., isolated from seawater.</title>
        <authorList>
            <person name="Kristyanto S."/>
            <person name="Jung J."/>
            <person name="Kim J.M."/>
            <person name="Jeon C.O."/>
        </authorList>
    </citation>
    <scope>NUCLEOTIDE SEQUENCE [LARGE SCALE GENOMIC DNA]</scope>
    <source>
        <strain evidence="3 4">MSW6</strain>
    </source>
</reference>
<gene>
    <name evidence="3" type="ORF">MUN68_004165</name>
</gene>
<evidence type="ECO:0000256" key="2">
    <source>
        <dbReference type="SAM" id="SignalP"/>
    </source>
</evidence>
<organism evidence="3 4">
    <name type="scientific">Psychroserpens ponticola</name>
    <dbReference type="NCBI Taxonomy" id="2932268"/>
    <lineage>
        <taxon>Bacteria</taxon>
        <taxon>Pseudomonadati</taxon>
        <taxon>Bacteroidota</taxon>
        <taxon>Flavobacteriia</taxon>
        <taxon>Flavobacteriales</taxon>
        <taxon>Flavobacteriaceae</taxon>
        <taxon>Psychroserpens</taxon>
    </lineage>
</organism>
<dbReference type="EMBL" id="CP116221">
    <property type="protein sequence ID" value="WCO02694.1"/>
    <property type="molecule type" value="Genomic_DNA"/>
</dbReference>
<evidence type="ECO:0008006" key="5">
    <source>
        <dbReference type="Google" id="ProtNLM"/>
    </source>
</evidence>
<feature type="signal peptide" evidence="2">
    <location>
        <begin position="1"/>
        <end position="21"/>
    </location>
</feature>
<evidence type="ECO:0000256" key="1">
    <source>
        <dbReference type="SAM" id="MobiDB-lite"/>
    </source>
</evidence>
<name>A0ABY7RZY6_9FLAO</name>
<accession>A0ABY7RZY6</accession>
<feature type="region of interest" description="Disordered" evidence="1">
    <location>
        <begin position="52"/>
        <end position="72"/>
    </location>
</feature>
<dbReference type="Proteomes" id="UP001202717">
    <property type="component" value="Chromosome"/>
</dbReference>
<keyword evidence="4" id="KW-1185">Reference proteome</keyword>
<sequence length="282" mass="30313">MKKIKTILVLLFMGFSLIHCSSDGSDSEEKEFIDPSNSNALARALIITGDVTNGNPPPTSQNGNAPAATNNQTSATTTVDNTLYLPFNFATTGANNFYAGCYVQVVGANIYWDINLPSNNSSGQLIIPVGIPNNILEGNFTLAYCLYDSQGNISNVLQTYVTIAPPQTCPGFESGSDGLTIFTYDMGENSGNVIISYDTYSIVDRIDLFYAGQWIDGTGSPLGQNEFPPIMNCFDAVEDGYVGQSGYFEFQYNPSNGKELDIYVSGCIGGSTAWDIAVNCPE</sequence>
<evidence type="ECO:0000313" key="4">
    <source>
        <dbReference type="Proteomes" id="UP001202717"/>
    </source>
</evidence>
<keyword evidence="2" id="KW-0732">Signal</keyword>
<feature type="chain" id="PRO_5047391287" description="Pesticidal crystal protein Cry22Aa Ig-like domain-containing protein" evidence="2">
    <location>
        <begin position="22"/>
        <end position="282"/>
    </location>
</feature>
<protein>
    <recommendedName>
        <fullName evidence="5">Pesticidal crystal protein Cry22Aa Ig-like domain-containing protein</fullName>
    </recommendedName>
</protein>
<proteinExistence type="predicted"/>